<dbReference type="InterPro" id="IPR041496">
    <property type="entry name" value="YitH/HolE_GNAT"/>
</dbReference>
<dbReference type="PANTHER" id="PTHR47237:SF2">
    <property type="entry name" value="BLL4206 PROTEIN"/>
    <property type="match status" value="1"/>
</dbReference>
<dbReference type="Proteomes" id="UP000052068">
    <property type="component" value="Unassembled WGS sequence"/>
</dbReference>
<dbReference type="Gene3D" id="3.40.630.30">
    <property type="match status" value="1"/>
</dbReference>
<dbReference type="InterPro" id="IPR052729">
    <property type="entry name" value="Acyl/Acetyltrans_Enzymes"/>
</dbReference>
<dbReference type="PANTHER" id="PTHR47237">
    <property type="entry name" value="SLL0310 PROTEIN"/>
    <property type="match status" value="1"/>
</dbReference>
<name>A0ABR5CXX7_9HYPH</name>
<dbReference type="InterPro" id="IPR000182">
    <property type="entry name" value="GNAT_dom"/>
</dbReference>
<accession>A0ABR5CXX7</accession>
<sequence>MAKSVRVKSFDLVAQDISEVDLQSLHALSIGVGWPHRPDDWEFLRRVGQGIAAVDGIGRVFGSAMWFPHGENFATVGLVITTPRAQAHGAGRWLMEQVMARCHGRDLSLNSTRAAYPLYISLGFEKEATVFLHQGIASVLPTLPAGNRTLSELAADSIDELTDFDTLAFGTKRAQLLAALSEVAVTCVLRRNGVIAGYAMRRKFGPGQVIGPVVALNDEDAIHITAWHLKSLEGQHVRIDTREEGLFAEFVTRCGLIMSETTTTMSKGRRFLNRTKNAPWVYGLAGHALS</sequence>
<gene>
    <name evidence="2" type="ORF">RS75_00545</name>
</gene>
<proteinExistence type="predicted"/>
<dbReference type="EMBL" id="JWJH01000001">
    <property type="protein sequence ID" value="KJF69703.1"/>
    <property type="molecule type" value="Genomic_DNA"/>
</dbReference>
<feature type="domain" description="N-acetyltransferase" evidence="1">
    <location>
        <begin position="12"/>
        <end position="146"/>
    </location>
</feature>
<dbReference type="Pfam" id="PF18014">
    <property type="entry name" value="Acetyltransf_18"/>
    <property type="match status" value="1"/>
</dbReference>
<dbReference type="SUPFAM" id="SSF55729">
    <property type="entry name" value="Acyl-CoA N-acyltransferases (Nat)"/>
    <property type="match status" value="1"/>
</dbReference>
<comment type="caution">
    <text evidence="2">The sequence shown here is derived from an EMBL/GenBank/DDBJ whole genome shotgun (WGS) entry which is preliminary data.</text>
</comment>
<dbReference type="PROSITE" id="PS51186">
    <property type="entry name" value="GNAT"/>
    <property type="match status" value="1"/>
</dbReference>
<dbReference type="InterPro" id="IPR016181">
    <property type="entry name" value="Acyl_CoA_acyltransferase"/>
</dbReference>
<dbReference type="Pfam" id="PF13673">
    <property type="entry name" value="Acetyltransf_10"/>
    <property type="match status" value="1"/>
</dbReference>
<dbReference type="RefSeq" id="WP_045016325.1">
    <property type="nucleotide sequence ID" value="NZ_JWJH01000001.1"/>
</dbReference>
<organism evidence="2 3">
    <name type="scientific">Rhizobium nepotum 39/7</name>
    <dbReference type="NCBI Taxonomy" id="1368418"/>
    <lineage>
        <taxon>Bacteria</taxon>
        <taxon>Pseudomonadati</taxon>
        <taxon>Pseudomonadota</taxon>
        <taxon>Alphaproteobacteria</taxon>
        <taxon>Hyphomicrobiales</taxon>
        <taxon>Rhizobiaceae</taxon>
        <taxon>Rhizobium/Agrobacterium group</taxon>
        <taxon>Rhizobium</taxon>
    </lineage>
</organism>
<reference evidence="2 3" key="1">
    <citation type="submission" date="2015-03" db="EMBL/GenBank/DDBJ databases">
        <title>Draft Genome Sequences of Agrobacterium nepotum Strain 39/7T (= CFBP 7436T = LMG 26435T) and Agrobacterium sp. Strain KFB 330 (= CFBP 8308 = LMG 28674).</title>
        <authorList>
            <person name="Kuzmanovic N."/>
            <person name="Pulawska J."/>
            <person name="Obradovic A."/>
        </authorList>
    </citation>
    <scope>NUCLEOTIDE SEQUENCE [LARGE SCALE GENOMIC DNA]</scope>
    <source>
        <strain evidence="2 3">39/7</strain>
    </source>
</reference>
<evidence type="ECO:0000313" key="2">
    <source>
        <dbReference type="EMBL" id="KJF69703.1"/>
    </source>
</evidence>
<evidence type="ECO:0000313" key="3">
    <source>
        <dbReference type="Proteomes" id="UP000052068"/>
    </source>
</evidence>
<protein>
    <submittedName>
        <fullName evidence="2">GNAT family acetyltransferase</fullName>
    </submittedName>
</protein>
<dbReference type="Gene3D" id="3.40.630.90">
    <property type="match status" value="1"/>
</dbReference>
<evidence type="ECO:0000259" key="1">
    <source>
        <dbReference type="PROSITE" id="PS51186"/>
    </source>
</evidence>
<keyword evidence="3" id="KW-1185">Reference proteome</keyword>